<gene>
    <name evidence="1" type="primary">NCL1_43694</name>
    <name evidence="1" type="ORF">TNCV_341151</name>
</gene>
<name>A0A8X6SPS9_TRICX</name>
<dbReference type="Proteomes" id="UP000887159">
    <property type="component" value="Unassembled WGS sequence"/>
</dbReference>
<dbReference type="Gene3D" id="3.30.420.10">
    <property type="entry name" value="Ribonuclease H-like superfamily/Ribonuclease H"/>
    <property type="match status" value="1"/>
</dbReference>
<proteinExistence type="predicted"/>
<sequence length="207" mass="23086">MDVLTYNILLASKIATSERRRATDKKLQKEGGVICKRLAFQRYQTKHSPVVTSTKCLNEEIVQPVSRSRIAHFNIVTWALMDRSATSQAPRMGTVCKINSVCMNSSTTCAAAWTFNSETMPAATIDAASDTKASLMYQDGRIRVRGHRGKGTLAARIRHRHIGPTPGIMVWTAIGYMCRSYLVRIDGTLNTKRYVSEVLCPMTLPFI</sequence>
<evidence type="ECO:0000313" key="2">
    <source>
        <dbReference type="Proteomes" id="UP000887159"/>
    </source>
</evidence>
<evidence type="ECO:0000313" key="1">
    <source>
        <dbReference type="EMBL" id="GFY16066.1"/>
    </source>
</evidence>
<comment type="caution">
    <text evidence="1">The sequence shown here is derived from an EMBL/GenBank/DDBJ whole genome shotgun (WGS) entry which is preliminary data.</text>
</comment>
<keyword evidence="2" id="KW-1185">Reference proteome</keyword>
<reference evidence="1" key="1">
    <citation type="submission" date="2020-08" db="EMBL/GenBank/DDBJ databases">
        <title>Multicomponent nature underlies the extraordinary mechanical properties of spider dragline silk.</title>
        <authorList>
            <person name="Kono N."/>
            <person name="Nakamura H."/>
            <person name="Mori M."/>
            <person name="Yoshida Y."/>
            <person name="Ohtoshi R."/>
            <person name="Malay A.D."/>
            <person name="Moran D.A.P."/>
            <person name="Tomita M."/>
            <person name="Numata K."/>
            <person name="Arakawa K."/>
        </authorList>
    </citation>
    <scope>NUCLEOTIDE SEQUENCE</scope>
</reference>
<protein>
    <submittedName>
        <fullName evidence="1">Uncharacterized protein</fullName>
    </submittedName>
</protein>
<accession>A0A8X6SPS9</accession>
<organism evidence="1 2">
    <name type="scientific">Trichonephila clavipes</name>
    <name type="common">Golden silk orbweaver</name>
    <name type="synonym">Nephila clavipes</name>
    <dbReference type="NCBI Taxonomy" id="2585209"/>
    <lineage>
        <taxon>Eukaryota</taxon>
        <taxon>Metazoa</taxon>
        <taxon>Ecdysozoa</taxon>
        <taxon>Arthropoda</taxon>
        <taxon>Chelicerata</taxon>
        <taxon>Arachnida</taxon>
        <taxon>Araneae</taxon>
        <taxon>Araneomorphae</taxon>
        <taxon>Entelegynae</taxon>
        <taxon>Araneoidea</taxon>
        <taxon>Nephilidae</taxon>
        <taxon>Trichonephila</taxon>
    </lineage>
</organism>
<dbReference type="GO" id="GO:0003676">
    <property type="term" value="F:nucleic acid binding"/>
    <property type="evidence" value="ECO:0007669"/>
    <property type="project" value="InterPro"/>
</dbReference>
<dbReference type="InterPro" id="IPR036397">
    <property type="entry name" value="RNaseH_sf"/>
</dbReference>
<dbReference type="EMBL" id="BMAU01021336">
    <property type="protein sequence ID" value="GFY16066.1"/>
    <property type="molecule type" value="Genomic_DNA"/>
</dbReference>
<dbReference type="AlphaFoldDB" id="A0A8X6SPS9"/>